<organism evidence="2 3">
    <name type="scientific">Gluconobacter morbifer G707</name>
    <dbReference type="NCBI Taxonomy" id="1088869"/>
    <lineage>
        <taxon>Bacteria</taxon>
        <taxon>Pseudomonadati</taxon>
        <taxon>Pseudomonadota</taxon>
        <taxon>Alphaproteobacteria</taxon>
        <taxon>Acetobacterales</taxon>
        <taxon>Acetobacteraceae</taxon>
        <taxon>Gluconobacter</taxon>
    </lineage>
</organism>
<dbReference type="RefSeq" id="WP_008851779.1">
    <property type="nucleotide sequence ID" value="NZ_AGQV01000005.1"/>
</dbReference>
<dbReference type="SUPFAM" id="SSF55729">
    <property type="entry name" value="Acyl-CoA N-acyltransferases (Nat)"/>
    <property type="match status" value="1"/>
</dbReference>
<gene>
    <name evidence="2" type="ORF">GMO_16320</name>
</gene>
<dbReference type="PANTHER" id="PTHR43792">
    <property type="entry name" value="GNAT FAMILY, PUTATIVE (AFU_ORTHOLOGUE AFUA_3G00765)-RELATED-RELATED"/>
    <property type="match status" value="1"/>
</dbReference>
<dbReference type="InterPro" id="IPR000182">
    <property type="entry name" value="GNAT_dom"/>
</dbReference>
<dbReference type="STRING" id="1088869.GMO_16320"/>
<dbReference type="PATRIC" id="fig|1088869.3.peg.1629"/>
<dbReference type="InterPro" id="IPR016181">
    <property type="entry name" value="Acyl_CoA_acyltransferase"/>
</dbReference>
<evidence type="ECO:0000313" key="3">
    <source>
        <dbReference type="Proteomes" id="UP000004949"/>
    </source>
</evidence>
<name>G6XJQ3_9PROT</name>
<dbReference type="InterPro" id="IPR051531">
    <property type="entry name" value="N-acetyltransferase"/>
</dbReference>
<feature type="domain" description="N-acetyltransferase" evidence="1">
    <location>
        <begin position="11"/>
        <end position="166"/>
    </location>
</feature>
<protein>
    <submittedName>
        <fullName evidence="2">Putative acetyltransferase</fullName>
    </submittedName>
</protein>
<proteinExistence type="predicted"/>
<dbReference type="Gene3D" id="3.40.630.30">
    <property type="match status" value="1"/>
</dbReference>
<accession>G6XJQ3</accession>
<dbReference type="PROSITE" id="PS51186">
    <property type="entry name" value="GNAT"/>
    <property type="match status" value="1"/>
</dbReference>
<evidence type="ECO:0000313" key="2">
    <source>
        <dbReference type="EMBL" id="EHH67865.1"/>
    </source>
</evidence>
<dbReference type="GO" id="GO:0016747">
    <property type="term" value="F:acyltransferase activity, transferring groups other than amino-acyl groups"/>
    <property type="evidence" value="ECO:0007669"/>
    <property type="project" value="InterPro"/>
</dbReference>
<dbReference type="Proteomes" id="UP000004949">
    <property type="component" value="Unassembled WGS sequence"/>
</dbReference>
<dbReference type="PANTHER" id="PTHR43792:SF1">
    <property type="entry name" value="N-ACETYLTRANSFERASE DOMAIN-CONTAINING PROTEIN"/>
    <property type="match status" value="1"/>
</dbReference>
<sequence>MLGREIRTARLVLTPVNWPDLEAMATLKADAGAFGRMLGGIRSRLETESEMAADVALWARRGVGIFTIREQGRFVGITGVHERPDGRGLGLRFSIFPWAAGRGIAREAASAALRFVLDSGEKRVIAVAREDNLASRMVLGSIGMRHVETFLRDGDTMMLYESLADS</sequence>
<dbReference type="eggNOG" id="COG1670">
    <property type="taxonomic scope" value="Bacteria"/>
</dbReference>
<comment type="caution">
    <text evidence="2">The sequence shown here is derived from an EMBL/GenBank/DDBJ whole genome shotgun (WGS) entry which is preliminary data.</text>
</comment>
<dbReference type="Pfam" id="PF13302">
    <property type="entry name" value="Acetyltransf_3"/>
    <property type="match status" value="1"/>
</dbReference>
<dbReference type="EMBL" id="AGQV01000005">
    <property type="protein sequence ID" value="EHH67865.1"/>
    <property type="molecule type" value="Genomic_DNA"/>
</dbReference>
<dbReference type="OrthoDB" id="7263714at2"/>
<keyword evidence="2" id="KW-0808">Transferase</keyword>
<evidence type="ECO:0000259" key="1">
    <source>
        <dbReference type="PROSITE" id="PS51186"/>
    </source>
</evidence>
<keyword evidence="3" id="KW-1185">Reference proteome</keyword>
<reference evidence="2 3" key="1">
    <citation type="submission" date="2011-10" db="EMBL/GenBank/DDBJ databases">
        <title>Genome sequence of Gluconobacter morbifer G707, isolated from Drosophila gut.</title>
        <authorList>
            <person name="Lee W.-J."/>
            <person name="Kim E.-K."/>
        </authorList>
    </citation>
    <scope>NUCLEOTIDE SEQUENCE [LARGE SCALE GENOMIC DNA]</scope>
    <source>
        <strain evidence="2 3">G707</strain>
    </source>
</reference>
<dbReference type="AlphaFoldDB" id="G6XJQ3"/>